<dbReference type="InterPro" id="IPR011993">
    <property type="entry name" value="PH-like_dom_sf"/>
</dbReference>
<dbReference type="SMART" id="SM00233">
    <property type="entry name" value="PH"/>
    <property type="match status" value="1"/>
</dbReference>
<evidence type="ECO:0000256" key="13">
    <source>
        <dbReference type="SAM" id="MobiDB-lite"/>
    </source>
</evidence>
<feature type="compositionally biased region" description="Polar residues" evidence="13">
    <location>
        <begin position="244"/>
        <end position="256"/>
    </location>
</feature>
<evidence type="ECO:0000256" key="8">
    <source>
        <dbReference type="ARBA" id="ARBA00023054"/>
    </source>
</evidence>
<evidence type="ECO:0000256" key="6">
    <source>
        <dbReference type="ARBA" id="ARBA00022658"/>
    </source>
</evidence>
<dbReference type="PROSITE" id="PS50003">
    <property type="entry name" value="PH_DOMAIN"/>
    <property type="match status" value="1"/>
</dbReference>
<dbReference type="Gene3D" id="1.20.900.10">
    <property type="entry name" value="Dbl homology (DH) domain"/>
    <property type="match status" value="1"/>
</dbReference>
<feature type="compositionally biased region" description="Low complexity" evidence="13">
    <location>
        <begin position="266"/>
        <end position="277"/>
    </location>
</feature>
<evidence type="ECO:0000313" key="17">
    <source>
        <dbReference type="Proteomes" id="UP000694395"/>
    </source>
</evidence>
<dbReference type="FunFam" id="2.30.29.30:FF:000072">
    <property type="entry name" value="Rho guanine nucleotide exchange factor 1"/>
    <property type="match status" value="1"/>
</dbReference>
<keyword evidence="6" id="KW-0344">Guanine-nucleotide releasing factor</keyword>
<evidence type="ECO:0000259" key="15">
    <source>
        <dbReference type="PROSITE" id="PS50010"/>
    </source>
</evidence>
<dbReference type="SUPFAM" id="SSF48097">
    <property type="entry name" value="Regulator of G-protein signaling, RGS"/>
    <property type="match status" value="1"/>
</dbReference>
<evidence type="ECO:0000256" key="3">
    <source>
        <dbReference type="ARBA" id="ARBA00022468"/>
    </source>
</evidence>
<dbReference type="PROSITE" id="PS50010">
    <property type="entry name" value="DH_2"/>
    <property type="match status" value="1"/>
</dbReference>
<evidence type="ECO:0000259" key="14">
    <source>
        <dbReference type="PROSITE" id="PS50003"/>
    </source>
</evidence>
<dbReference type="PROSITE" id="PS00741">
    <property type="entry name" value="DH_1"/>
    <property type="match status" value="1"/>
</dbReference>
<sequence length="1278" mass="143274">MFPCFYKALFFFRSSSILSKDHPPDKKPKSDKPSVSASHEFDPTGLVQRCVIIQKDENGFGLTVSGDNPVFVQLVKEGKVNGTLVTHSNHVEVVKLIKSGSYVALTVLGRPPGLPQIPLLEGEAKVVFLGPQTGSSSVTSPNSPGQPMGEQPYSPHDRITSPLPIWAMKEEYSRNPTPKLLKDIQEAKKHIPQLQGQLSKATGGAQVTFFDTLPNVIHFQVLRGFASASPESLCQRDLLSYHSPKSTPRDSFNSCHSPDPEDTPDLDSLSPSTVSSPSRFVSQIIGAEDDYFDSDQEQVNGQCSCFQSMELLKSRPAHLAAFLHHVVSQFDPAPLLCYLYADLCKQTNSKETRRVFMDFHNFFIDRGANLKVAVPESLSSDLDRRRTELIPEELNRQYVQMVQDTQLPDIQRNLEDFRSKRSMGLTLAEGELARLDTERVRDRVALERERACAENIITKIEDVLLTTQSTEEEKCTTMQYVILTYMKHLGVKVKEPRGLESKWVRINFLPKIKKSIKTEKEGGEEKVKRTRFPSILGPPRRPSRVDPMSGESVCVIKHAVGTPNSAFLKLSEGLGDLDSPEYTPNTHFDYSLSPYSLDQLQEEDRESCNQSRNCCCLSPRLDGLGSTEVQSEDDQGGTDSEHDPLNWQQLVGREVLAGLQPHEIKRQEVINELFYTERAHLRMLKVLDNIFYQKLTREGILPPADIKNIFTNLEDIVQLHVWISEQMVTIRKRNETSVIDQIGDDLLSWVTFSPTEYDLSNNCKIKQAVGTFCSNQPFALELIKSRQKKDSRFTSFMQEAESNRLCRRLQLKDIIPVEMQRLTKYPLLLENIAKYTDDTVEKDKVKKAGDCCRNILNHVNQAVKESENKQRLEDYQRRLDLSSLKQTENPMISELKNLDLTKKKMVHEGPLSWKVNKDKTIELYTLLLEDILVLLQKQDERLILKCHSKNLSGTADTKHIFSPIIKLNAVLVRSVATDNKSFFVLSMSDNGAQIYELMAQTVSEQRMWQRQITQRADAMKVKPNSVIPLPQTDGERDGVEIITAGIAQLSKDPDRISSGSNQSIVSALKQVLVTQLMSQEDGEGGGRLLRTTSLRTPVDSRARVAVQNGSGRCTQASHPEDPAQDLVSGDTGFFESPEDYAGYLVLEGYGGSGESSTDDDLQATGKQLSASRGCGAGDSGISLRFSSASQAGSISSFSRQVLSHIRNLQTNLNHLKEVEAKYHSLLRQRPARSSTDMDDNKGNMANVLLIPFLPFSVSVFIRKPKSMRGVTAELLFMV</sequence>
<evidence type="ECO:0000256" key="2">
    <source>
        <dbReference type="ARBA" id="ARBA00004496"/>
    </source>
</evidence>
<reference evidence="16" key="1">
    <citation type="submission" date="2020-07" db="EMBL/GenBank/DDBJ databases">
        <title>A long reads based de novo assembly of the rainbow trout Arlee double haploid line genome.</title>
        <authorList>
            <person name="Gao G."/>
            <person name="Palti Y."/>
        </authorList>
    </citation>
    <scope>NUCLEOTIDE SEQUENCE [LARGE SCALE GENOMIC DNA]</scope>
</reference>
<dbReference type="Pfam" id="PF09128">
    <property type="entry name" value="RGS-like"/>
    <property type="match status" value="1"/>
</dbReference>
<dbReference type="InterPro" id="IPR035899">
    <property type="entry name" value="DBL_dom_sf"/>
</dbReference>
<reference evidence="16" key="2">
    <citation type="submission" date="2025-08" db="UniProtKB">
        <authorList>
            <consortium name="Ensembl"/>
        </authorList>
    </citation>
    <scope>IDENTIFICATION</scope>
</reference>
<evidence type="ECO:0000256" key="10">
    <source>
        <dbReference type="ARBA" id="ARBA00054673"/>
    </source>
</evidence>
<dbReference type="GO" id="GO:0016020">
    <property type="term" value="C:membrane"/>
    <property type="evidence" value="ECO:0007669"/>
    <property type="project" value="UniProtKB-SubCell"/>
</dbReference>
<dbReference type="Proteomes" id="UP000694395">
    <property type="component" value="Chromosome 24"/>
</dbReference>
<dbReference type="InterPro" id="IPR036034">
    <property type="entry name" value="PDZ_sf"/>
</dbReference>
<evidence type="ECO:0000256" key="5">
    <source>
        <dbReference type="ARBA" id="ARBA00022553"/>
    </source>
</evidence>
<dbReference type="Pfam" id="PF17838">
    <property type="entry name" value="PH_16"/>
    <property type="match status" value="1"/>
</dbReference>
<dbReference type="SMART" id="SM00325">
    <property type="entry name" value="RhoGEF"/>
    <property type="match status" value="1"/>
</dbReference>
<feature type="domain" description="DH" evidence="15">
    <location>
        <begin position="665"/>
        <end position="862"/>
    </location>
</feature>
<evidence type="ECO:0000256" key="4">
    <source>
        <dbReference type="ARBA" id="ARBA00022490"/>
    </source>
</evidence>
<keyword evidence="9" id="KW-0472">Membrane</keyword>
<keyword evidence="4" id="KW-0963">Cytoplasm</keyword>
<feature type="region of interest" description="Disordered" evidence="13">
    <location>
        <begin position="132"/>
        <end position="154"/>
    </location>
</feature>
<dbReference type="GO" id="GO:0005085">
    <property type="term" value="F:guanyl-nucleotide exchange factor activity"/>
    <property type="evidence" value="ECO:0007669"/>
    <property type="project" value="UniProtKB-KW"/>
</dbReference>
<dbReference type="FunFam" id="1.10.167.10:FF:000008">
    <property type="entry name" value="rho guanine nucleotide exchange factor 12"/>
    <property type="match status" value="1"/>
</dbReference>
<dbReference type="GO" id="GO:0005096">
    <property type="term" value="F:GTPase activator activity"/>
    <property type="evidence" value="ECO:0007669"/>
    <property type="project" value="UniProtKB-KW"/>
</dbReference>
<dbReference type="PANTHER" id="PTHR45872:SF3">
    <property type="entry name" value="RHO GUANINE NUCLEOTIDE EXCHANGE FACTOR 12"/>
    <property type="match status" value="1"/>
</dbReference>
<evidence type="ECO:0000256" key="7">
    <source>
        <dbReference type="ARBA" id="ARBA00022990"/>
    </source>
</evidence>
<reference evidence="16" key="3">
    <citation type="submission" date="2025-09" db="UniProtKB">
        <authorList>
            <consortium name="Ensembl"/>
        </authorList>
    </citation>
    <scope>IDENTIFICATION</scope>
</reference>
<dbReference type="CDD" id="cd00160">
    <property type="entry name" value="RhoGEF"/>
    <property type="match status" value="1"/>
</dbReference>
<dbReference type="GeneTree" id="ENSGT00940000157662"/>
<feature type="compositionally biased region" description="Polar residues" evidence="13">
    <location>
        <begin position="132"/>
        <end position="145"/>
    </location>
</feature>
<dbReference type="PANTHER" id="PTHR45872">
    <property type="entry name" value="RHO GUANINE NUCLEOTIDE EXCHANGE FACTOR 2, ISOFORM D"/>
    <property type="match status" value="1"/>
</dbReference>
<evidence type="ECO:0000256" key="12">
    <source>
        <dbReference type="ARBA" id="ARBA00075151"/>
    </source>
</evidence>
<dbReference type="AlphaFoldDB" id="A0A8C7TF91"/>
<dbReference type="Gene3D" id="2.30.42.10">
    <property type="match status" value="1"/>
</dbReference>
<feature type="compositionally biased region" description="Basic and acidic residues" evidence="13">
    <location>
        <begin position="20"/>
        <end position="32"/>
    </location>
</feature>
<evidence type="ECO:0000256" key="9">
    <source>
        <dbReference type="ARBA" id="ARBA00023136"/>
    </source>
</evidence>
<dbReference type="GO" id="GO:0035556">
    <property type="term" value="P:intracellular signal transduction"/>
    <property type="evidence" value="ECO:0007669"/>
    <property type="project" value="InterPro"/>
</dbReference>
<dbReference type="InterPro" id="IPR001331">
    <property type="entry name" value="GDS_CDC24_CS"/>
</dbReference>
<accession>A0A8C7TF91</accession>
<comment type="subcellular location">
    <subcellularLocation>
        <location evidence="2">Cytoplasm</location>
    </subcellularLocation>
    <subcellularLocation>
        <location evidence="1">Membrane</location>
    </subcellularLocation>
</comment>
<comment type="function">
    <text evidence="10">May play a role in the regulation of RhoA GTPase by guanine nucleotide-binding alpha-12 (GNA12) and alpha-13 (GNA13). Acts as guanine nucleotide exchange factor (GEF) for RhoA GTPase and may act as GTPase-activating protein (GAP) for GNA12 and GNA13.</text>
</comment>
<keyword evidence="8" id="KW-0175">Coiled coil</keyword>
<name>A0A8C7TF91_ONCMY</name>
<evidence type="ECO:0000313" key="16">
    <source>
        <dbReference type="Ensembl" id="ENSOMYP00000080775.2"/>
    </source>
</evidence>
<feature type="region of interest" description="Disordered" evidence="13">
    <location>
        <begin position="244"/>
        <end position="277"/>
    </location>
</feature>
<dbReference type="SUPFAM" id="SSF48065">
    <property type="entry name" value="DBL homology domain (DH-domain)"/>
    <property type="match status" value="1"/>
</dbReference>
<dbReference type="InterPro" id="IPR041020">
    <property type="entry name" value="PH_16"/>
</dbReference>
<protein>
    <recommendedName>
        <fullName evidence="11">Rho guanine nucleotide exchange factor 12</fullName>
    </recommendedName>
    <alternativeName>
        <fullName evidence="12">Leukemia-associated RhoGEF</fullName>
    </alternativeName>
</protein>
<keyword evidence="7" id="KW-0007">Acetylation</keyword>
<feature type="region of interest" description="Disordered" evidence="13">
    <location>
        <begin position="20"/>
        <end position="40"/>
    </location>
</feature>
<dbReference type="InterPro" id="IPR036305">
    <property type="entry name" value="RGS_sf"/>
</dbReference>
<dbReference type="InterPro" id="IPR001849">
    <property type="entry name" value="PH_domain"/>
</dbReference>
<dbReference type="Pfam" id="PF00621">
    <property type="entry name" value="RhoGEF"/>
    <property type="match status" value="1"/>
</dbReference>
<dbReference type="InterPro" id="IPR044926">
    <property type="entry name" value="RGS_subdomain_2"/>
</dbReference>
<dbReference type="GO" id="GO:0005737">
    <property type="term" value="C:cytoplasm"/>
    <property type="evidence" value="ECO:0007669"/>
    <property type="project" value="UniProtKB-SubCell"/>
</dbReference>
<dbReference type="Gene3D" id="1.10.167.10">
    <property type="entry name" value="Regulator of G-protein Signalling 4, domain 2"/>
    <property type="match status" value="1"/>
</dbReference>
<dbReference type="SUPFAM" id="SSF50156">
    <property type="entry name" value="PDZ domain-like"/>
    <property type="match status" value="1"/>
</dbReference>
<dbReference type="GO" id="GO:0001664">
    <property type="term" value="F:G protein-coupled receptor binding"/>
    <property type="evidence" value="ECO:0007669"/>
    <property type="project" value="TreeGrafter"/>
</dbReference>
<keyword evidence="5" id="KW-0597">Phosphoprotein</keyword>
<organism evidence="16 17">
    <name type="scientific">Oncorhynchus mykiss</name>
    <name type="common">Rainbow trout</name>
    <name type="synonym">Salmo gairdneri</name>
    <dbReference type="NCBI Taxonomy" id="8022"/>
    <lineage>
        <taxon>Eukaryota</taxon>
        <taxon>Metazoa</taxon>
        <taxon>Chordata</taxon>
        <taxon>Craniata</taxon>
        <taxon>Vertebrata</taxon>
        <taxon>Euteleostomi</taxon>
        <taxon>Actinopterygii</taxon>
        <taxon>Neopterygii</taxon>
        <taxon>Teleostei</taxon>
        <taxon>Protacanthopterygii</taxon>
        <taxon>Salmoniformes</taxon>
        <taxon>Salmonidae</taxon>
        <taxon>Salmoninae</taxon>
        <taxon>Oncorhynchus</taxon>
    </lineage>
</organism>
<dbReference type="SUPFAM" id="SSF50729">
    <property type="entry name" value="PH domain-like"/>
    <property type="match status" value="1"/>
</dbReference>
<dbReference type="GO" id="GO:0007186">
    <property type="term" value="P:G protein-coupled receptor signaling pathway"/>
    <property type="evidence" value="ECO:0007669"/>
    <property type="project" value="TreeGrafter"/>
</dbReference>
<dbReference type="FunFam" id="1.20.900.10:FF:000006">
    <property type="entry name" value="Rho guanine nucleotide exchange factor (GEF) 11"/>
    <property type="match status" value="1"/>
</dbReference>
<dbReference type="Gene3D" id="2.30.29.30">
    <property type="entry name" value="Pleckstrin-homology domain (PH domain)/Phosphotyrosine-binding domain (PTB)"/>
    <property type="match status" value="1"/>
</dbReference>
<evidence type="ECO:0000256" key="11">
    <source>
        <dbReference type="ARBA" id="ARBA00074302"/>
    </source>
</evidence>
<dbReference type="InterPro" id="IPR015212">
    <property type="entry name" value="RGS-like_dom"/>
</dbReference>
<feature type="domain" description="PH" evidence="14">
    <location>
        <begin position="904"/>
        <end position="1017"/>
    </location>
</feature>
<proteinExistence type="predicted"/>
<dbReference type="InterPro" id="IPR000219">
    <property type="entry name" value="DH_dom"/>
</dbReference>
<keyword evidence="17" id="KW-1185">Reference proteome</keyword>
<keyword evidence="3" id="KW-0343">GTPase activation</keyword>
<evidence type="ECO:0000256" key="1">
    <source>
        <dbReference type="ARBA" id="ARBA00004370"/>
    </source>
</evidence>
<dbReference type="Ensembl" id="ENSOMYT00000088028.2">
    <property type="protein sequence ID" value="ENSOMYP00000080775.2"/>
    <property type="gene ID" value="ENSOMYG00000035741.2"/>
</dbReference>